<keyword evidence="7 10" id="KW-0408">Iron</keyword>
<comment type="cofactor">
    <cofactor evidence="1 10">
        <name>[4Fe-4S] cluster</name>
        <dbReference type="ChEBI" id="CHEBI:49883"/>
    </cofactor>
</comment>
<comment type="caution">
    <text evidence="11">The sequence shown here is derived from an EMBL/GenBank/DDBJ whole genome shotgun (WGS) entry which is preliminary data.</text>
</comment>
<dbReference type="Gene3D" id="3.40.50.11860">
    <property type="entry name" value="Diphthamide synthesis DPH1/DPH2 domain 3"/>
    <property type="match status" value="1"/>
</dbReference>
<sequence length="319" mass="36748">MWNLETERVIKEIEKRNAKRILFQIPEGLKRDVEKEIEKIKEYFNKKGKSLELMIWGGTCFGGCDLVDGEVGHLGIDLIIHYGHEELEYAKPSIPTIFVPVYHIFDEKEKNGILNDIKDIIKEKNISTVATTIQYKELLKRYNPTIVLGCRAEINKEGNILFVGTGRFHPLMIAYKIKKPVIIYNPVTGEVSSIEEEEINKLIKRRIAVISKLMINPPKKIGIVLSTKKGQCRKKVLEYVKNLLKNAKIDYLLIVVNNLSPQSLIYDVDAYVIVACPRIVMDDYALYDKPILTPKELEMLINGEFEYVFDEIKKEDFEG</sequence>
<evidence type="ECO:0000256" key="1">
    <source>
        <dbReference type="ARBA" id="ARBA00001966"/>
    </source>
</evidence>
<evidence type="ECO:0000313" key="12">
    <source>
        <dbReference type="Proteomes" id="UP000003706"/>
    </source>
</evidence>
<reference evidence="11 12" key="1">
    <citation type="submission" date="2011-09" db="EMBL/GenBank/DDBJ databases">
        <title>The draft genome of Methanotorris formicicus Mc-S-70.</title>
        <authorList>
            <consortium name="US DOE Joint Genome Institute (JGI-PGF)"/>
            <person name="Lucas S."/>
            <person name="Han J."/>
            <person name="Lapidus A."/>
            <person name="Cheng J.-F."/>
            <person name="Goodwin L."/>
            <person name="Pitluck S."/>
            <person name="Peters L."/>
            <person name="Land M.L."/>
            <person name="Hauser L."/>
            <person name="Sieprawska-Lupa M."/>
            <person name="Takai K."/>
            <person name="Miyazaki J."/>
            <person name="Whitman W."/>
            <person name="Woyke T.J."/>
        </authorList>
    </citation>
    <scope>NUCLEOTIDE SEQUENCE [LARGE SCALE GENOMIC DNA]</scope>
    <source>
        <strain evidence="11 12">Mc-S-70</strain>
    </source>
</reference>
<evidence type="ECO:0000256" key="5">
    <source>
        <dbReference type="ARBA" id="ARBA00022691"/>
    </source>
</evidence>
<evidence type="ECO:0000256" key="9">
    <source>
        <dbReference type="ARBA" id="ARBA00048403"/>
    </source>
</evidence>
<dbReference type="NCBIfam" id="TIGR03682">
    <property type="entry name" value="arCOG04112"/>
    <property type="match status" value="1"/>
</dbReference>
<evidence type="ECO:0000256" key="7">
    <source>
        <dbReference type="ARBA" id="ARBA00023004"/>
    </source>
</evidence>
<keyword evidence="4 10" id="KW-0808">Transferase</keyword>
<comment type="catalytic activity">
    <reaction evidence="9 10">
        <text>L-histidyl-[translation elongation factor 2] + S-adenosyl-L-methionine = 2-[(3S)-amino-3-carboxypropyl]-L-histidyl-[translation elongation factor 2] + S-methyl-5'-thioadenosine + H(+)</text>
        <dbReference type="Rhea" id="RHEA:36783"/>
        <dbReference type="Rhea" id="RHEA-COMP:9748"/>
        <dbReference type="Rhea" id="RHEA-COMP:9749"/>
        <dbReference type="ChEBI" id="CHEBI:15378"/>
        <dbReference type="ChEBI" id="CHEBI:17509"/>
        <dbReference type="ChEBI" id="CHEBI:29979"/>
        <dbReference type="ChEBI" id="CHEBI:59789"/>
        <dbReference type="ChEBI" id="CHEBI:73995"/>
        <dbReference type="EC" id="2.5.1.108"/>
    </reaction>
</comment>
<dbReference type="GO" id="GO:0046872">
    <property type="term" value="F:metal ion binding"/>
    <property type="evidence" value="ECO:0007669"/>
    <property type="project" value="UniProtKB-KW"/>
</dbReference>
<dbReference type="EMBL" id="AGJL01000031">
    <property type="protein sequence ID" value="EHP85697.1"/>
    <property type="molecule type" value="Genomic_DNA"/>
</dbReference>
<dbReference type="STRING" id="647171.MetfoDRAFT_1279"/>
<evidence type="ECO:0000256" key="2">
    <source>
        <dbReference type="ARBA" id="ARBA00005156"/>
    </source>
</evidence>
<dbReference type="AlphaFoldDB" id="H1KZQ6"/>
<dbReference type="Pfam" id="PF01866">
    <property type="entry name" value="Diphthamide_syn"/>
    <property type="match status" value="1"/>
</dbReference>
<dbReference type="PANTHER" id="PTHR10762">
    <property type="entry name" value="DIPHTHAMIDE BIOSYNTHESIS PROTEIN"/>
    <property type="match status" value="1"/>
</dbReference>
<evidence type="ECO:0000256" key="10">
    <source>
        <dbReference type="PIRNR" id="PIRNR004967"/>
    </source>
</evidence>
<dbReference type="UniPathway" id="UPA00559"/>
<dbReference type="GO" id="GO:0017183">
    <property type="term" value="P:protein histidyl modification to diphthamide"/>
    <property type="evidence" value="ECO:0007669"/>
    <property type="project" value="UniProtKB-UniRule"/>
</dbReference>
<dbReference type="InterPro" id="IPR042263">
    <property type="entry name" value="DPH1/DPH2_1"/>
</dbReference>
<dbReference type="Gene3D" id="3.40.50.11850">
    <property type="entry name" value="Diphthamide synthesis DPH1/DPH2 domain 2"/>
    <property type="match status" value="1"/>
</dbReference>
<dbReference type="GO" id="GO:0090560">
    <property type="term" value="F:2-(3-amino-3-carboxypropyl)histidine synthase activity"/>
    <property type="evidence" value="ECO:0007669"/>
    <property type="project" value="UniProtKB-UniRule"/>
</dbReference>
<evidence type="ECO:0000256" key="6">
    <source>
        <dbReference type="ARBA" id="ARBA00022723"/>
    </source>
</evidence>
<dbReference type="InterPro" id="IPR016435">
    <property type="entry name" value="DPH1/DPH2"/>
</dbReference>
<evidence type="ECO:0000256" key="4">
    <source>
        <dbReference type="ARBA" id="ARBA00022679"/>
    </source>
</evidence>
<dbReference type="InterPro" id="IPR022428">
    <property type="entry name" value="Dph2_arc"/>
</dbReference>
<dbReference type="PIRSF" id="PIRSF004967">
    <property type="entry name" value="DPH1"/>
    <property type="match status" value="1"/>
</dbReference>
<evidence type="ECO:0000256" key="8">
    <source>
        <dbReference type="ARBA" id="ARBA00023014"/>
    </source>
</evidence>
<accession>H1KZQ6</accession>
<evidence type="ECO:0000256" key="3">
    <source>
        <dbReference type="ARBA" id="ARBA00012221"/>
    </source>
</evidence>
<dbReference type="GO" id="GO:0051539">
    <property type="term" value="F:4 iron, 4 sulfur cluster binding"/>
    <property type="evidence" value="ECO:0007669"/>
    <property type="project" value="UniProtKB-UniRule"/>
</dbReference>
<dbReference type="EC" id="2.5.1.108" evidence="3 10"/>
<protein>
    <recommendedName>
        <fullName evidence="3 10">2-(3-amino-3-carboxypropyl)histidine synthase</fullName>
        <ecNumber evidence="3 10">2.5.1.108</ecNumber>
    </recommendedName>
</protein>
<dbReference type="InterPro" id="IPR042264">
    <property type="entry name" value="DPH1/DPH2_2"/>
</dbReference>
<keyword evidence="10" id="KW-0004">4Fe-4S</keyword>
<dbReference type="Gene3D" id="3.40.50.11840">
    <property type="entry name" value="Diphthamide synthesis DPH1/DPH2 domain 1"/>
    <property type="match status" value="1"/>
</dbReference>
<dbReference type="PATRIC" id="fig|647171.4.peg.1255"/>
<dbReference type="Proteomes" id="UP000003706">
    <property type="component" value="Unassembled WGS sequence"/>
</dbReference>
<comment type="function">
    <text evidence="10">Catalyzes the first step of diphthamide biosynthesis, i.e. the transfer of the 3-amino-3-carboxypropyl group from S-adenosyl-L-methionine (SAM) to the C2 position of the imidazole ring of the target histidine residue in translation elongation factor 2 (EF-2).</text>
</comment>
<keyword evidence="5 10" id="KW-0949">S-adenosyl-L-methionine</keyword>
<dbReference type="InterPro" id="IPR035435">
    <property type="entry name" value="DPH1/DPH2_euk_archaea"/>
</dbReference>
<dbReference type="OrthoDB" id="314at2157"/>
<dbReference type="RefSeq" id="WP_007044710.1">
    <property type="nucleotide sequence ID" value="NZ_AGJL01000031.1"/>
</dbReference>
<evidence type="ECO:0000313" key="11">
    <source>
        <dbReference type="EMBL" id="EHP85697.1"/>
    </source>
</evidence>
<keyword evidence="12" id="KW-1185">Reference proteome</keyword>
<comment type="similarity">
    <text evidence="10">Belongs to the DPH1/DPH2 family.</text>
</comment>
<dbReference type="InterPro" id="IPR042265">
    <property type="entry name" value="DPH1/DPH2_3"/>
</dbReference>
<dbReference type="SFLD" id="SFLDS00032">
    <property type="entry name" value="Radical_SAM_3-amino-3-carboxyp"/>
    <property type="match status" value="1"/>
</dbReference>
<gene>
    <name evidence="11" type="ORF">MetfoDRAFT_1279</name>
</gene>
<proteinExistence type="inferred from homology"/>
<keyword evidence="8 10" id="KW-0411">Iron-sulfur</keyword>
<comment type="pathway">
    <text evidence="2 10">Protein modification; peptidyl-diphthamide biosynthesis.</text>
</comment>
<dbReference type="NCBIfam" id="TIGR00322">
    <property type="entry name" value="diphth2_R"/>
    <property type="match status" value="1"/>
</dbReference>
<keyword evidence="6 10" id="KW-0479">Metal-binding</keyword>
<organism evidence="11 12">
    <name type="scientific">Methanotorris formicicus Mc-S-70</name>
    <dbReference type="NCBI Taxonomy" id="647171"/>
    <lineage>
        <taxon>Archaea</taxon>
        <taxon>Methanobacteriati</taxon>
        <taxon>Methanobacteriota</taxon>
        <taxon>Methanomada group</taxon>
        <taxon>Methanococci</taxon>
        <taxon>Methanococcales</taxon>
        <taxon>Methanocaldococcaceae</taxon>
        <taxon>Methanotorris</taxon>
    </lineage>
</organism>
<name>H1KZQ6_9EURY</name>
<dbReference type="PANTHER" id="PTHR10762:SF1">
    <property type="entry name" value="2-(3-AMINO-3-CARBOXYPROPYL)HISTIDINE SYNTHASE SUBUNIT 1"/>
    <property type="match status" value="1"/>
</dbReference>